<evidence type="ECO:0000256" key="1">
    <source>
        <dbReference type="ARBA" id="ARBA00022614"/>
    </source>
</evidence>
<evidence type="ECO:0000313" key="5">
    <source>
        <dbReference type="WBParaSite" id="TMUE_0000000756.1"/>
    </source>
</evidence>
<proteinExistence type="predicted"/>
<sequence>MVSLWSRWSATFVALLSLICWCGSGRCPNRNSIKPCTCSVDPEAAAHVVNVTCLHARTWYHVREVLRLFRGEHRFIQLLHIENVQDVHSDTLMRGIFRHLHIEQLMIKNCLMDRWRKDVFVNTTVYSLSIVSSHLKRIPTRPLTNVRTIQEASFVNNQLSSLGHRSLTFGVDELALLDFKHNMLESVPRRALQMVPKLEILVLSHNLIRSVSREDFCKLTNLVALELSHNPLVHIAADAFVPLMLLKHIGLAGILSQDLPAALQRILRRLISLDVSNASVHISTLIERQGTSTLESLVAQVKTDLSVIDLVNLTSLVDLDIRGSRQGQRRLSETMRGGAFGSVERLDISETEIALSSLSVFPNVRVVFMNHNPTVYLDNKLIRPISRISVLHMEHCEIRQISAYALWPLRLTLRELNLSYNKLRHLNWRSLFPLATLKSLDLSYNEFRDRWGATRRRNRTRHSRRARGFASFPLNRRLLPPSIEVLSLAGNGLQRIPERLTSGLLQLKHLNLAGNELRSVQLELRVNRKLAELNLNNNRISYVHPTAFEQLRRLRHLNLGWNPIGDIGAVRFPPRLEYLGLTRCLLKIVDSRSLASLANLYHLDLSYNGLRTINVNATSGLPSSLVYLDLEGNPLDCSCQLMPFIDWLSDHVVTLSTFGTICYTPASLRYLHPVRDMCWSTCQPSTTGRQWDSSLFCKPIVTG</sequence>
<dbReference type="Proteomes" id="UP000046395">
    <property type="component" value="Unassembled WGS sequence"/>
</dbReference>
<name>A0A5S6Q0L6_TRIMR</name>
<dbReference type="Gene3D" id="3.80.10.10">
    <property type="entry name" value="Ribonuclease Inhibitor"/>
    <property type="match status" value="3"/>
</dbReference>
<dbReference type="FunFam" id="3.80.10.10:FF:001360">
    <property type="entry name" value="Uncharacterized protein"/>
    <property type="match status" value="1"/>
</dbReference>
<dbReference type="Pfam" id="PF13855">
    <property type="entry name" value="LRR_8"/>
    <property type="match status" value="4"/>
</dbReference>
<evidence type="ECO:0000256" key="3">
    <source>
        <dbReference type="SAM" id="SignalP"/>
    </source>
</evidence>
<dbReference type="PANTHER" id="PTHR24366">
    <property type="entry name" value="IG(IMMUNOGLOBULIN) AND LRR(LEUCINE RICH REPEAT) DOMAINS"/>
    <property type="match status" value="1"/>
</dbReference>
<accession>A0A5S6Q0L6</accession>
<dbReference type="SMART" id="SM00369">
    <property type="entry name" value="LRR_TYP"/>
    <property type="match status" value="9"/>
</dbReference>
<keyword evidence="2" id="KW-0677">Repeat</keyword>
<dbReference type="WBParaSite" id="TMUE_0000000756.1">
    <property type="protein sequence ID" value="TMUE_0000000756.1"/>
    <property type="gene ID" value="WBGene00296680"/>
</dbReference>
<dbReference type="AlphaFoldDB" id="A0A5S6Q0L6"/>
<dbReference type="STRING" id="70415.A0A5S6Q0L6"/>
<feature type="chain" id="PRO_5024424270" evidence="3">
    <location>
        <begin position="26"/>
        <end position="703"/>
    </location>
</feature>
<reference evidence="5" key="1">
    <citation type="submission" date="2019-12" db="UniProtKB">
        <authorList>
            <consortium name="WormBaseParasite"/>
        </authorList>
    </citation>
    <scope>IDENTIFICATION</scope>
</reference>
<keyword evidence="3" id="KW-0732">Signal</keyword>
<dbReference type="PROSITE" id="PS51450">
    <property type="entry name" value="LRR"/>
    <property type="match status" value="1"/>
</dbReference>
<feature type="signal peptide" evidence="3">
    <location>
        <begin position="1"/>
        <end position="25"/>
    </location>
</feature>
<dbReference type="PANTHER" id="PTHR24366:SF96">
    <property type="entry name" value="LEUCINE RICH REPEAT CONTAINING 53"/>
    <property type="match status" value="1"/>
</dbReference>
<organism evidence="4 5">
    <name type="scientific">Trichuris muris</name>
    <name type="common">Mouse whipworm</name>
    <dbReference type="NCBI Taxonomy" id="70415"/>
    <lineage>
        <taxon>Eukaryota</taxon>
        <taxon>Metazoa</taxon>
        <taxon>Ecdysozoa</taxon>
        <taxon>Nematoda</taxon>
        <taxon>Enoplea</taxon>
        <taxon>Dorylaimia</taxon>
        <taxon>Trichinellida</taxon>
        <taxon>Trichuridae</taxon>
        <taxon>Trichuris</taxon>
    </lineage>
</organism>
<dbReference type="InterPro" id="IPR001611">
    <property type="entry name" value="Leu-rich_rpt"/>
</dbReference>
<dbReference type="SUPFAM" id="SSF52058">
    <property type="entry name" value="L domain-like"/>
    <property type="match status" value="2"/>
</dbReference>
<keyword evidence="1" id="KW-0433">Leucine-rich repeat</keyword>
<evidence type="ECO:0000313" key="4">
    <source>
        <dbReference type="Proteomes" id="UP000046395"/>
    </source>
</evidence>
<evidence type="ECO:0000256" key="2">
    <source>
        <dbReference type="ARBA" id="ARBA00022737"/>
    </source>
</evidence>
<keyword evidence="4" id="KW-1185">Reference proteome</keyword>
<dbReference type="InterPro" id="IPR032675">
    <property type="entry name" value="LRR_dom_sf"/>
</dbReference>
<protein>
    <submittedName>
        <fullName evidence="5">LRRCT domain-containing protein</fullName>
    </submittedName>
</protein>
<dbReference type="InterPro" id="IPR003591">
    <property type="entry name" value="Leu-rich_rpt_typical-subtyp"/>
</dbReference>